<reference evidence="1 2" key="1">
    <citation type="submission" date="2020-02" db="EMBL/GenBank/DDBJ databases">
        <authorList>
            <person name="Ma Q."/>
            <person name="Huang Y."/>
            <person name="Song X."/>
            <person name="Pei D."/>
        </authorList>
    </citation>
    <scope>NUCLEOTIDE SEQUENCE [LARGE SCALE GENOMIC DNA]</scope>
    <source>
        <strain evidence="1">Sxm20200214</strain>
        <tissue evidence="1">Leaf</tissue>
    </source>
</reference>
<dbReference type="OrthoDB" id="1085116at2759"/>
<evidence type="ECO:0008006" key="3">
    <source>
        <dbReference type="Google" id="ProtNLM"/>
    </source>
</evidence>
<dbReference type="InterPro" id="IPR036691">
    <property type="entry name" value="Endo/exonu/phosph_ase_sf"/>
</dbReference>
<gene>
    <name evidence="1" type="ORF">Bca52824_059790</name>
</gene>
<protein>
    <recommendedName>
        <fullName evidence="3">DUF4283 domain-containing protein</fullName>
    </recommendedName>
</protein>
<dbReference type="Proteomes" id="UP000886595">
    <property type="component" value="Unassembled WGS sequence"/>
</dbReference>
<dbReference type="PANTHER" id="PTHR33710">
    <property type="entry name" value="BNAC02G09200D PROTEIN"/>
    <property type="match status" value="1"/>
</dbReference>
<comment type="caution">
    <text evidence="1">The sequence shown here is derived from an EMBL/GenBank/DDBJ whole genome shotgun (WGS) entry which is preliminary data.</text>
</comment>
<name>A0A8X7QV60_BRACI</name>
<accession>A0A8X7QV60</accession>
<organism evidence="1 2">
    <name type="scientific">Brassica carinata</name>
    <name type="common">Ethiopian mustard</name>
    <name type="synonym">Abyssinian cabbage</name>
    <dbReference type="NCBI Taxonomy" id="52824"/>
    <lineage>
        <taxon>Eukaryota</taxon>
        <taxon>Viridiplantae</taxon>
        <taxon>Streptophyta</taxon>
        <taxon>Embryophyta</taxon>
        <taxon>Tracheophyta</taxon>
        <taxon>Spermatophyta</taxon>
        <taxon>Magnoliopsida</taxon>
        <taxon>eudicotyledons</taxon>
        <taxon>Gunneridae</taxon>
        <taxon>Pentapetalae</taxon>
        <taxon>rosids</taxon>
        <taxon>malvids</taxon>
        <taxon>Brassicales</taxon>
        <taxon>Brassicaceae</taxon>
        <taxon>Brassiceae</taxon>
        <taxon>Brassica</taxon>
    </lineage>
</organism>
<proteinExistence type="predicted"/>
<evidence type="ECO:0000313" key="1">
    <source>
        <dbReference type="EMBL" id="KAG2277235.1"/>
    </source>
</evidence>
<dbReference type="EMBL" id="JAAMPC010000012">
    <property type="protein sequence ID" value="KAG2277235.1"/>
    <property type="molecule type" value="Genomic_DNA"/>
</dbReference>
<evidence type="ECO:0000313" key="2">
    <source>
        <dbReference type="Proteomes" id="UP000886595"/>
    </source>
</evidence>
<dbReference type="Gene3D" id="3.60.10.10">
    <property type="entry name" value="Endonuclease/exonuclease/phosphatase"/>
    <property type="match status" value="1"/>
</dbReference>
<dbReference type="SUPFAM" id="SSF56219">
    <property type="entry name" value="DNase I-like"/>
    <property type="match status" value="1"/>
</dbReference>
<keyword evidence="2" id="KW-1185">Reference proteome</keyword>
<dbReference type="PANTHER" id="PTHR33710:SF77">
    <property type="entry name" value="DNASE I-LIKE SUPERFAMILY PROTEIN"/>
    <property type="match status" value="1"/>
</dbReference>
<sequence>MSTPPLKAIQIWAHLTGEPKETDDFTKNLVSLTVAHVKVEVDLTKPLPPVVEFERQSGEVVEVLVHYPWVPPTCSHCKELGHIVRNCLTYPPPDQNTENKQDQQTRKQRDGAVYTSNLRSERVDLWADLLNLHDTLGFEDKNWIIGGDFNQIIYPTEHSNPGTTVPDSLMYQLQDCFMQLGVFDLRYLSPSHSWTNNQPENPIAKKLDRLLVNSNIISAFPHCLATFLPPPFISDHSPCVLDLAYQLTKAGTKPYKFQNYLTKHPSFAQVVYEGWLHAGSASQSLGHLCWKLK</sequence>
<dbReference type="AlphaFoldDB" id="A0A8X7QV60"/>